<evidence type="ECO:0000313" key="10">
    <source>
        <dbReference type="Proteomes" id="UP000695264"/>
    </source>
</evidence>
<feature type="region of interest" description="Disordered" evidence="6">
    <location>
        <begin position="1"/>
        <end position="22"/>
    </location>
</feature>
<feature type="domain" description="FAD/NAD(P)-binding" evidence="8">
    <location>
        <begin position="31"/>
        <end position="348"/>
    </location>
</feature>
<dbReference type="PRINTS" id="PR00411">
    <property type="entry name" value="PNDRDTASEI"/>
</dbReference>
<comment type="cofactor">
    <cofactor evidence="1">
        <name>FAD</name>
        <dbReference type="ChEBI" id="CHEBI:57692"/>
    </cofactor>
</comment>
<protein>
    <submittedName>
        <fullName evidence="9">NAD(P)/FAD-dependent oxidoreductase</fullName>
    </submittedName>
</protein>
<dbReference type="InterPro" id="IPR004099">
    <property type="entry name" value="Pyr_nucl-diS_OxRdtase_dimer"/>
</dbReference>
<dbReference type="SUPFAM" id="SSF55424">
    <property type="entry name" value="FAD/NAD-linked reductases, dimerisation (C-terminal) domain"/>
    <property type="match status" value="1"/>
</dbReference>
<dbReference type="PRINTS" id="PR00368">
    <property type="entry name" value="FADPNR"/>
</dbReference>
<dbReference type="Proteomes" id="UP000695264">
    <property type="component" value="Unassembled WGS sequence"/>
</dbReference>
<name>A0ABX1BWW3_9ACTN</name>
<evidence type="ECO:0000259" key="7">
    <source>
        <dbReference type="Pfam" id="PF02852"/>
    </source>
</evidence>
<reference evidence="9 10" key="1">
    <citation type="submission" date="2020-03" db="EMBL/GenBank/DDBJ databases">
        <title>WGS of actinomycetes isolated from Thailand.</title>
        <authorList>
            <person name="Thawai C."/>
        </authorList>
    </citation>
    <scope>NUCLEOTIDE SEQUENCE [LARGE SCALE GENOMIC DNA]</scope>
    <source>
        <strain evidence="9 10">PLAI 1-29</strain>
    </source>
</reference>
<dbReference type="PIRSF" id="PIRSF000350">
    <property type="entry name" value="Mercury_reductase_MerA"/>
    <property type="match status" value="1"/>
</dbReference>
<comment type="caution">
    <text evidence="9">The sequence shown here is derived from an EMBL/GenBank/DDBJ whole genome shotgun (WGS) entry which is preliminary data.</text>
</comment>
<organism evidence="9 10">
    <name type="scientific">Streptomyces zingiberis</name>
    <dbReference type="NCBI Taxonomy" id="2053010"/>
    <lineage>
        <taxon>Bacteria</taxon>
        <taxon>Bacillati</taxon>
        <taxon>Actinomycetota</taxon>
        <taxon>Actinomycetes</taxon>
        <taxon>Kitasatosporales</taxon>
        <taxon>Streptomycetaceae</taxon>
        <taxon>Streptomyces</taxon>
    </lineage>
</organism>
<gene>
    <name evidence="9" type="ORF">HCK00_04380</name>
</gene>
<evidence type="ECO:0000256" key="6">
    <source>
        <dbReference type="SAM" id="MobiDB-lite"/>
    </source>
</evidence>
<keyword evidence="10" id="KW-1185">Reference proteome</keyword>
<keyword evidence="5" id="KW-0520">NAD</keyword>
<dbReference type="InterPro" id="IPR001100">
    <property type="entry name" value="Pyr_nuc-diS_OxRdtase"/>
</dbReference>
<dbReference type="Gene3D" id="3.30.390.30">
    <property type="match status" value="1"/>
</dbReference>
<dbReference type="Pfam" id="PF02852">
    <property type="entry name" value="Pyr_redox_dim"/>
    <property type="match status" value="1"/>
</dbReference>
<dbReference type="InterPro" id="IPR023753">
    <property type="entry name" value="FAD/NAD-binding_dom"/>
</dbReference>
<dbReference type="InterPro" id="IPR016156">
    <property type="entry name" value="FAD/NAD-linked_Rdtase_dimer_sf"/>
</dbReference>
<dbReference type="InterPro" id="IPR036188">
    <property type="entry name" value="FAD/NAD-bd_sf"/>
</dbReference>
<keyword evidence="4" id="KW-0274">FAD</keyword>
<accession>A0ABX1BWW3</accession>
<proteinExistence type="inferred from homology"/>
<evidence type="ECO:0000256" key="4">
    <source>
        <dbReference type="ARBA" id="ARBA00022827"/>
    </source>
</evidence>
<keyword evidence="3" id="KW-0285">Flavoprotein</keyword>
<dbReference type="PANTHER" id="PTHR22912:SF151">
    <property type="entry name" value="DIHYDROLIPOYL DEHYDROGENASE, MITOCHONDRIAL"/>
    <property type="match status" value="1"/>
</dbReference>
<dbReference type="RefSeq" id="WP_168100428.1">
    <property type="nucleotide sequence ID" value="NZ_JAATEN010000003.1"/>
</dbReference>
<feature type="domain" description="Pyridine nucleotide-disulphide oxidoreductase dimerisation" evidence="7">
    <location>
        <begin position="386"/>
        <end position="492"/>
    </location>
</feature>
<evidence type="ECO:0000256" key="5">
    <source>
        <dbReference type="ARBA" id="ARBA00023027"/>
    </source>
</evidence>
<evidence type="ECO:0000256" key="1">
    <source>
        <dbReference type="ARBA" id="ARBA00001974"/>
    </source>
</evidence>
<sequence>MTDRTPDADGDGGTDEAPWRRGVHRPAAAEYDVIVVGAGPVGENAAGSARAAGLSVAVVEGDLVGGSCSYWACMPSKALLRPVLALAAAEDVAGAREAVSGPLAAEAVLERRDAFASHWQDGPQVDWVLGVGADLIRGHGRLDGPRRVVVHPPEGPVRELTARRAVVVAVGSAPRLPDVPGLATARPWTNREATASKEIPERLAVVGGGAVAVEMARAWQALGSAVTMFVRGERLLGSMEPFAGELVAEGLAAAGVEIRTGVQVSEVRRPSPGATVTLVLAGLGESEADEVLFATGRRPRTGDLGLETVGLEPGGWLETDGSGLVTGVDGDWLYAVGDTTGRALLTHQGKYQARIAGAAIAARARHEPLDTAPWGAHTATADAAAVPQVVFGEPEVASVGLTLAEAERRGHRVRAVDHDLGAVAGAALHADHFRGHARIVADLDRKVLLGATFVGPDVAELLHAATVAVAGEVPLDRLWHAVPVFPAMSEVWLRLLEEYRRGR</sequence>
<dbReference type="PANTHER" id="PTHR22912">
    <property type="entry name" value="DISULFIDE OXIDOREDUCTASE"/>
    <property type="match status" value="1"/>
</dbReference>
<evidence type="ECO:0000256" key="2">
    <source>
        <dbReference type="ARBA" id="ARBA00007532"/>
    </source>
</evidence>
<dbReference type="InterPro" id="IPR050151">
    <property type="entry name" value="Class-I_Pyr_Nuc-Dis_Oxidored"/>
</dbReference>
<dbReference type="EMBL" id="JAATEN010000003">
    <property type="protein sequence ID" value="NJP99798.1"/>
    <property type="molecule type" value="Genomic_DNA"/>
</dbReference>
<dbReference type="Pfam" id="PF07992">
    <property type="entry name" value="Pyr_redox_2"/>
    <property type="match status" value="1"/>
</dbReference>
<evidence type="ECO:0000256" key="3">
    <source>
        <dbReference type="ARBA" id="ARBA00022630"/>
    </source>
</evidence>
<comment type="similarity">
    <text evidence="2">Belongs to the class-I pyridine nucleotide-disulfide oxidoreductase family.</text>
</comment>
<evidence type="ECO:0000313" key="9">
    <source>
        <dbReference type="EMBL" id="NJP99798.1"/>
    </source>
</evidence>
<dbReference type="Gene3D" id="3.50.50.60">
    <property type="entry name" value="FAD/NAD(P)-binding domain"/>
    <property type="match status" value="2"/>
</dbReference>
<evidence type="ECO:0000259" key="8">
    <source>
        <dbReference type="Pfam" id="PF07992"/>
    </source>
</evidence>
<dbReference type="SUPFAM" id="SSF51905">
    <property type="entry name" value="FAD/NAD(P)-binding domain"/>
    <property type="match status" value="1"/>
</dbReference>